<dbReference type="PANTHER" id="PTHR34835">
    <property type="entry name" value="OS07G0283600 PROTEIN-RELATED"/>
    <property type="match status" value="1"/>
</dbReference>
<dbReference type="EMBL" id="RWGY01000002">
    <property type="protein sequence ID" value="TVU49766.1"/>
    <property type="molecule type" value="Genomic_DNA"/>
</dbReference>
<gene>
    <name evidence="2" type="ORF">EJB05_01102</name>
</gene>
<dbReference type="PANTHER" id="PTHR34835:SF77">
    <property type="entry name" value="OS08G0365200 PROTEIN"/>
    <property type="match status" value="1"/>
</dbReference>
<feature type="region of interest" description="Disordered" evidence="1">
    <location>
        <begin position="80"/>
        <end position="112"/>
    </location>
</feature>
<accession>A0A5J9WP83</accession>
<dbReference type="AlphaFoldDB" id="A0A5J9WP83"/>
<feature type="non-terminal residue" evidence="2">
    <location>
        <position position="408"/>
    </location>
</feature>
<dbReference type="Proteomes" id="UP000324897">
    <property type="component" value="Chromosome 6"/>
</dbReference>
<feature type="non-terminal residue" evidence="2">
    <location>
        <position position="1"/>
    </location>
</feature>
<evidence type="ECO:0000313" key="3">
    <source>
        <dbReference type="Proteomes" id="UP000324897"/>
    </source>
</evidence>
<comment type="caution">
    <text evidence="2">The sequence shown here is derived from an EMBL/GenBank/DDBJ whole genome shotgun (WGS) entry which is preliminary data.</text>
</comment>
<reference evidence="2 3" key="1">
    <citation type="journal article" date="2019" name="Sci. Rep.">
        <title>A high-quality genome of Eragrostis curvula grass provides insights into Poaceae evolution and supports new strategies to enhance forage quality.</title>
        <authorList>
            <person name="Carballo J."/>
            <person name="Santos B.A.C.M."/>
            <person name="Zappacosta D."/>
            <person name="Garbus I."/>
            <person name="Selva J.P."/>
            <person name="Gallo C.A."/>
            <person name="Diaz A."/>
            <person name="Albertini E."/>
            <person name="Caccamo M."/>
            <person name="Echenique V."/>
        </authorList>
    </citation>
    <scope>NUCLEOTIDE SEQUENCE [LARGE SCALE GENOMIC DNA]</scope>
    <source>
        <strain evidence="3">cv. Victoria</strain>
        <tissue evidence="2">Leaf</tissue>
    </source>
</reference>
<evidence type="ECO:0008006" key="4">
    <source>
        <dbReference type="Google" id="ProtNLM"/>
    </source>
</evidence>
<sequence length="408" mass="47785">LRSVHFFFAEAPDSLRVIIAVTSPLRSRALVSPDSKQLRRTRKAEAEAILRRRRWRRLLAMPARVFTLVRLVVKMPPRRSPRLVTPDTGSQLVAESSLARSTSPRRGRKPKKELCFDDDEANLIKHRFSTKRVINFVDSLGQPQKDIIKKYGFEFVFELTKFCVPVSFLEWLMVHTSGVTNEFIYRDKVIRFGKDMVKKVFKFPTGKDKVETYSHDFEVDLEVDELKSQYRDGRLFPISRCMSLMKDELDEHKFMRSFMLFLISTILIPGKNNDVQVEYLYSLRDMSKIAEYDWADKILDVVMCEVHRFHSLRNSYGRMAPKKQFYFDGCLPLLAIVYSDFLDLPQGSAHVHSLDYRLPRITHFTQADINYVMQIDKSSRSSHFGVRPFWDISLTPYCPFERLPPNPF</sequence>
<evidence type="ECO:0000313" key="2">
    <source>
        <dbReference type="EMBL" id="TVU49766.1"/>
    </source>
</evidence>
<dbReference type="OrthoDB" id="643913at2759"/>
<name>A0A5J9WP83_9POAL</name>
<evidence type="ECO:0000256" key="1">
    <source>
        <dbReference type="SAM" id="MobiDB-lite"/>
    </source>
</evidence>
<protein>
    <recommendedName>
        <fullName evidence="4">Aminotransferase-like plant mobile domain-containing protein</fullName>
    </recommendedName>
</protein>
<organism evidence="2 3">
    <name type="scientific">Eragrostis curvula</name>
    <name type="common">weeping love grass</name>
    <dbReference type="NCBI Taxonomy" id="38414"/>
    <lineage>
        <taxon>Eukaryota</taxon>
        <taxon>Viridiplantae</taxon>
        <taxon>Streptophyta</taxon>
        <taxon>Embryophyta</taxon>
        <taxon>Tracheophyta</taxon>
        <taxon>Spermatophyta</taxon>
        <taxon>Magnoliopsida</taxon>
        <taxon>Liliopsida</taxon>
        <taxon>Poales</taxon>
        <taxon>Poaceae</taxon>
        <taxon>PACMAD clade</taxon>
        <taxon>Chloridoideae</taxon>
        <taxon>Eragrostideae</taxon>
        <taxon>Eragrostidinae</taxon>
        <taxon>Eragrostis</taxon>
    </lineage>
</organism>
<proteinExistence type="predicted"/>
<keyword evidence="3" id="KW-1185">Reference proteome</keyword>
<feature type="compositionally biased region" description="Polar residues" evidence="1">
    <location>
        <begin position="87"/>
        <end position="102"/>
    </location>
</feature>